<organism evidence="1 2">
    <name type="scientific">Enterococcus camelliae</name>
    <dbReference type="NCBI Taxonomy" id="453959"/>
    <lineage>
        <taxon>Bacteria</taxon>
        <taxon>Bacillati</taxon>
        <taxon>Bacillota</taxon>
        <taxon>Bacilli</taxon>
        <taxon>Lactobacillales</taxon>
        <taxon>Enterococcaceae</taxon>
        <taxon>Enterococcus</taxon>
    </lineage>
</organism>
<comment type="caution">
    <text evidence="1">The sequence shown here is derived from an EMBL/GenBank/DDBJ whole genome shotgun (WGS) entry which is preliminary data.</text>
</comment>
<keyword evidence="2" id="KW-1185">Reference proteome</keyword>
<gene>
    <name evidence="1" type="ORF">ACFSR0_04810</name>
</gene>
<dbReference type="EMBL" id="JBHUMO010000033">
    <property type="protein sequence ID" value="MFD2728749.1"/>
    <property type="molecule type" value="Genomic_DNA"/>
</dbReference>
<protein>
    <submittedName>
        <fullName evidence="1">Uncharacterized protein</fullName>
    </submittedName>
</protein>
<evidence type="ECO:0000313" key="2">
    <source>
        <dbReference type="Proteomes" id="UP001597427"/>
    </source>
</evidence>
<proteinExistence type="predicted"/>
<dbReference type="Proteomes" id="UP001597427">
    <property type="component" value="Unassembled WGS sequence"/>
</dbReference>
<name>A0ABW5TI45_9ENTE</name>
<reference evidence="2" key="1">
    <citation type="journal article" date="2019" name="Int. J. Syst. Evol. Microbiol.">
        <title>The Global Catalogue of Microorganisms (GCM) 10K type strain sequencing project: providing services to taxonomists for standard genome sequencing and annotation.</title>
        <authorList>
            <consortium name="The Broad Institute Genomics Platform"/>
            <consortium name="The Broad Institute Genome Sequencing Center for Infectious Disease"/>
            <person name="Wu L."/>
            <person name="Ma J."/>
        </authorList>
    </citation>
    <scope>NUCLEOTIDE SEQUENCE [LARGE SCALE GENOMIC DNA]</scope>
    <source>
        <strain evidence="2">TISTR 932</strain>
    </source>
</reference>
<sequence>MDMFPQREFSIKAFEPIFLDSYELVSKHVKTIVLLSQQKPSDKIEVNLDLDEFDATSEEMKATYNEIQQYVLKETGLMV</sequence>
<dbReference type="RefSeq" id="WP_379980452.1">
    <property type="nucleotide sequence ID" value="NZ_JBHUMO010000033.1"/>
</dbReference>
<evidence type="ECO:0000313" key="1">
    <source>
        <dbReference type="EMBL" id="MFD2728749.1"/>
    </source>
</evidence>
<accession>A0ABW5TI45</accession>